<evidence type="ECO:0000256" key="1">
    <source>
        <dbReference type="ARBA" id="ARBA00023002"/>
    </source>
</evidence>
<dbReference type="InterPro" id="IPR011251">
    <property type="entry name" value="Luciferase-like_dom"/>
</dbReference>
<proteinExistence type="predicted"/>
<dbReference type="InterPro" id="IPR036661">
    <property type="entry name" value="Luciferase-like_sf"/>
</dbReference>
<organism evidence="4 5">
    <name type="scientific">Sphingosinicella soli</name>
    <dbReference type="NCBI Taxonomy" id="333708"/>
    <lineage>
        <taxon>Bacteria</taxon>
        <taxon>Pseudomonadati</taxon>
        <taxon>Pseudomonadota</taxon>
        <taxon>Alphaproteobacteria</taxon>
        <taxon>Sphingomonadales</taxon>
        <taxon>Sphingosinicellaceae</taxon>
        <taxon>Sphingosinicella</taxon>
    </lineage>
</organism>
<dbReference type="SUPFAM" id="SSF51679">
    <property type="entry name" value="Bacterial luciferase-like"/>
    <property type="match status" value="1"/>
</dbReference>
<dbReference type="Pfam" id="PF00296">
    <property type="entry name" value="Bac_luciferase"/>
    <property type="match status" value="1"/>
</dbReference>
<reference evidence="4 5" key="1">
    <citation type="submission" date="2020-08" db="EMBL/GenBank/DDBJ databases">
        <title>Genomic Encyclopedia of Type Strains, Phase IV (KMG-IV): sequencing the most valuable type-strain genomes for metagenomic binning, comparative biology and taxonomic classification.</title>
        <authorList>
            <person name="Goeker M."/>
        </authorList>
    </citation>
    <scope>NUCLEOTIDE SEQUENCE [LARGE SCALE GENOMIC DNA]</scope>
    <source>
        <strain evidence="4 5">DSM 17328</strain>
    </source>
</reference>
<name>A0A7W7F9I2_9SPHN</name>
<dbReference type="InterPro" id="IPR050766">
    <property type="entry name" value="Bact_Lucif_Oxidored"/>
</dbReference>
<evidence type="ECO:0000313" key="4">
    <source>
        <dbReference type="EMBL" id="MBB4632678.1"/>
    </source>
</evidence>
<dbReference type="PANTHER" id="PTHR30137:SF8">
    <property type="entry name" value="BLR5498 PROTEIN"/>
    <property type="match status" value="1"/>
</dbReference>
<dbReference type="EMBL" id="JACHNZ010000025">
    <property type="protein sequence ID" value="MBB4632678.1"/>
    <property type="molecule type" value="Genomic_DNA"/>
</dbReference>
<evidence type="ECO:0000259" key="3">
    <source>
        <dbReference type="Pfam" id="PF00296"/>
    </source>
</evidence>
<accession>A0A7W7F9I2</accession>
<dbReference type="RefSeq" id="WP_184069597.1">
    <property type="nucleotide sequence ID" value="NZ_JACHNZ010000025.1"/>
</dbReference>
<comment type="caution">
    <text evidence="4">The sequence shown here is derived from an EMBL/GenBank/DDBJ whole genome shotgun (WGS) entry which is preliminary data.</text>
</comment>
<feature type="domain" description="Luciferase-like" evidence="3">
    <location>
        <begin position="40"/>
        <end position="347"/>
    </location>
</feature>
<gene>
    <name evidence="4" type="ORF">GGQ98_002305</name>
</gene>
<protein>
    <submittedName>
        <fullName evidence="4">Alkanesulfonate monooxygenase SsuD/methylene tetrahydromethanopterin reductase-like flavin-dependent oxidoreductase (Luciferase family)</fullName>
    </submittedName>
</protein>
<keyword evidence="1" id="KW-0560">Oxidoreductase</keyword>
<keyword evidence="5" id="KW-1185">Reference proteome</keyword>
<dbReference type="Gene3D" id="3.20.20.30">
    <property type="entry name" value="Luciferase-like domain"/>
    <property type="match status" value="1"/>
</dbReference>
<evidence type="ECO:0000256" key="2">
    <source>
        <dbReference type="ARBA" id="ARBA00023033"/>
    </source>
</evidence>
<dbReference type="GO" id="GO:0005829">
    <property type="term" value="C:cytosol"/>
    <property type="evidence" value="ECO:0007669"/>
    <property type="project" value="TreeGrafter"/>
</dbReference>
<evidence type="ECO:0000313" key="5">
    <source>
        <dbReference type="Proteomes" id="UP000566324"/>
    </source>
</evidence>
<dbReference type="PANTHER" id="PTHR30137">
    <property type="entry name" value="LUCIFERASE-LIKE MONOOXYGENASE"/>
    <property type="match status" value="1"/>
</dbReference>
<dbReference type="GO" id="GO:0016705">
    <property type="term" value="F:oxidoreductase activity, acting on paired donors, with incorporation or reduction of molecular oxygen"/>
    <property type="evidence" value="ECO:0007669"/>
    <property type="project" value="InterPro"/>
</dbReference>
<dbReference type="AlphaFoldDB" id="A0A7W7F9I2"/>
<dbReference type="GO" id="GO:0004497">
    <property type="term" value="F:monooxygenase activity"/>
    <property type="evidence" value="ECO:0007669"/>
    <property type="project" value="UniProtKB-KW"/>
</dbReference>
<keyword evidence="2 4" id="KW-0503">Monooxygenase</keyword>
<sequence length="393" mass="43930">MQTWYFSEQSYHPAWSEVHGDVRITAASDAIDPATAHRLLNRYIDEWVAADELGFNIMVNEHHATYTCMSVSCMLTLGILANRTKNARLLALGVPLLNRLDPFRIAEEIAYVDCMSGGRLEVGLIKGTPFEMYVSNANPADAMQRYWEAHDVVEKALSHQEGPFSWEGRYFDYRYVNVIPRCYQQPHPPMWLTTLSSATAREAGRRGLVLAITASAPAARMAYPIYREQYQETFGRPAALDRFAFLGYVGIGKDRATGLARGQKVLKFVEATERTAQSFINPPGILSDVDNARILRAGKTTSHRRKVLPDGTPMSDRPVAEEYVKNSVMFAGSPDDIVDQLRAFYDSCGGFGHFLMQMGGELTAAETIDSLELFAREVQPRLREFGIQQAAVA</sequence>
<dbReference type="Proteomes" id="UP000566324">
    <property type="component" value="Unassembled WGS sequence"/>
</dbReference>